<name>A0A1G9LN42_9BACT</name>
<dbReference type="STRING" id="246191.SAMN05660337_3461"/>
<dbReference type="RefSeq" id="WP_092163435.1">
    <property type="nucleotide sequence ID" value="NZ_FNGA01000007.1"/>
</dbReference>
<dbReference type="AlphaFoldDB" id="A0A1G9LN42"/>
<feature type="transmembrane region" description="Helical" evidence="1">
    <location>
        <begin position="206"/>
        <end position="227"/>
    </location>
</feature>
<feature type="transmembrane region" description="Helical" evidence="1">
    <location>
        <begin position="139"/>
        <end position="161"/>
    </location>
</feature>
<feature type="transmembrane region" description="Helical" evidence="1">
    <location>
        <begin position="12"/>
        <end position="34"/>
    </location>
</feature>
<keyword evidence="1" id="KW-0812">Transmembrane</keyword>
<dbReference type="Proteomes" id="UP000199053">
    <property type="component" value="Unassembled WGS sequence"/>
</dbReference>
<gene>
    <name evidence="2" type="ORF">SAMN05660337_3461</name>
</gene>
<evidence type="ECO:0000256" key="1">
    <source>
        <dbReference type="SAM" id="Phobius"/>
    </source>
</evidence>
<evidence type="ECO:0000313" key="3">
    <source>
        <dbReference type="Proteomes" id="UP000199053"/>
    </source>
</evidence>
<sequence length="355" mass="38913">MVKESNKYKLYLYFSIAFLTALVLGVVLSFDFITSLFKTSIPINSIITSVIVGSIYLVFHYIVSVCYEISIFEKFTKWCENPSESSFDAEDYKSGLLTTVLKPMISSVQKNGYILVNSSSDTRSIVEGLEQSISSRTSLVSFLGGFLVLLGLMGTFLGLTITLQSMGEILSALAGGLSDTGDSSILTVMVQLIIQLKEPMAGMGTAFSTSLFGLAGSGVVGILSIFLSRIHDQLKSKLENWLNQKTNFACKTDSEDSLDFPSDEGLSSQLKAISKQLVQHNKALIDTLTNTNRFLLEMTILQQSSAEVMKTVQDQSIETTKEVKLGNELSGRLIKESRQMVIALEQALETKKTDS</sequence>
<dbReference type="OrthoDB" id="9794540at2"/>
<proteinExistence type="predicted"/>
<dbReference type="EMBL" id="FNGA01000007">
    <property type="protein sequence ID" value="SDL63419.1"/>
    <property type="molecule type" value="Genomic_DNA"/>
</dbReference>
<feature type="transmembrane region" description="Helical" evidence="1">
    <location>
        <begin position="46"/>
        <end position="67"/>
    </location>
</feature>
<protein>
    <recommendedName>
        <fullName evidence="4">MotA/TolQ/ExbB proton channel family protein</fullName>
    </recommendedName>
</protein>
<keyword evidence="1" id="KW-1133">Transmembrane helix</keyword>
<evidence type="ECO:0000313" key="2">
    <source>
        <dbReference type="EMBL" id="SDL63419.1"/>
    </source>
</evidence>
<keyword evidence="3" id="KW-1185">Reference proteome</keyword>
<keyword evidence="1" id="KW-0472">Membrane</keyword>
<evidence type="ECO:0008006" key="4">
    <source>
        <dbReference type="Google" id="ProtNLM"/>
    </source>
</evidence>
<reference evidence="3" key="1">
    <citation type="submission" date="2016-10" db="EMBL/GenBank/DDBJ databases">
        <authorList>
            <person name="Varghese N."/>
            <person name="Submissions S."/>
        </authorList>
    </citation>
    <scope>NUCLEOTIDE SEQUENCE [LARGE SCALE GENOMIC DNA]</scope>
    <source>
        <strain evidence="3">DSM 16995</strain>
    </source>
</reference>
<organism evidence="2 3">
    <name type="scientific">Maridesulfovibrio ferrireducens</name>
    <dbReference type="NCBI Taxonomy" id="246191"/>
    <lineage>
        <taxon>Bacteria</taxon>
        <taxon>Pseudomonadati</taxon>
        <taxon>Thermodesulfobacteriota</taxon>
        <taxon>Desulfovibrionia</taxon>
        <taxon>Desulfovibrionales</taxon>
        <taxon>Desulfovibrionaceae</taxon>
        <taxon>Maridesulfovibrio</taxon>
    </lineage>
</organism>
<accession>A0A1G9LN42</accession>